<accession>A0A8H7NBM2</accession>
<dbReference type="EMBL" id="JADCTT010000004">
    <property type="protein sequence ID" value="KAF9752849.1"/>
    <property type="molecule type" value="Genomic_DNA"/>
</dbReference>
<sequence length="210" mass="23216">MSAAAKPNFDAPATKVLRPSTLAHVVLRTANLKNMVDFYTSFLGGTVTYGNNAVTFITYDEEHHRIALLGIPGTEPKNPRTCGLEHIAFSFKSLNDLLQAYRHRKEQGIKPVWCVNHGPTTSIYYKDLDGNMIETQVDNFDSVEEATNFMMSDKFADNPIGTDFDAEEMILALQAGAEESTLKTRIEIGPRPMPDLASMCAPPLEDCGRS</sequence>
<gene>
    <name evidence="3" type="ORF">IM811_011607</name>
</gene>
<dbReference type="Gene3D" id="3.10.180.10">
    <property type="entry name" value="2,3-Dihydroxybiphenyl 1,2-Dioxygenase, domain 1"/>
    <property type="match status" value="1"/>
</dbReference>
<comment type="similarity">
    <text evidence="1">Belongs to the glyoxalase I family.</text>
</comment>
<dbReference type="InterPro" id="IPR004360">
    <property type="entry name" value="Glyas_Fos-R_dOase_dom"/>
</dbReference>
<comment type="caution">
    <text evidence="3">The sequence shown here is derived from an EMBL/GenBank/DDBJ whole genome shotgun (WGS) entry which is preliminary data.</text>
</comment>
<protein>
    <recommendedName>
        <fullName evidence="2">VOC domain-containing protein</fullName>
    </recommendedName>
</protein>
<dbReference type="PROSITE" id="PS51819">
    <property type="entry name" value="VOC"/>
    <property type="match status" value="1"/>
</dbReference>
<name>A0A8H7NBM2_BIOOC</name>
<dbReference type="PANTHER" id="PTHR21366">
    <property type="entry name" value="GLYOXALASE FAMILY PROTEIN"/>
    <property type="match status" value="1"/>
</dbReference>
<dbReference type="PANTHER" id="PTHR21366:SF14">
    <property type="entry name" value="GLYOXALASE DOMAIN-CONTAINING PROTEIN 5"/>
    <property type="match status" value="1"/>
</dbReference>
<dbReference type="AlphaFoldDB" id="A0A8H7NBM2"/>
<feature type="domain" description="VOC" evidence="2">
    <location>
        <begin position="21"/>
        <end position="138"/>
    </location>
</feature>
<organism evidence="3 4">
    <name type="scientific">Bionectria ochroleuca</name>
    <name type="common">Gliocladium roseum</name>
    <dbReference type="NCBI Taxonomy" id="29856"/>
    <lineage>
        <taxon>Eukaryota</taxon>
        <taxon>Fungi</taxon>
        <taxon>Dikarya</taxon>
        <taxon>Ascomycota</taxon>
        <taxon>Pezizomycotina</taxon>
        <taxon>Sordariomycetes</taxon>
        <taxon>Hypocreomycetidae</taxon>
        <taxon>Hypocreales</taxon>
        <taxon>Bionectriaceae</taxon>
        <taxon>Clonostachys</taxon>
    </lineage>
</organism>
<evidence type="ECO:0000259" key="2">
    <source>
        <dbReference type="PROSITE" id="PS51819"/>
    </source>
</evidence>
<dbReference type="Pfam" id="PF00903">
    <property type="entry name" value="Glyoxalase"/>
    <property type="match status" value="1"/>
</dbReference>
<dbReference type="Proteomes" id="UP000616885">
    <property type="component" value="Unassembled WGS sequence"/>
</dbReference>
<reference evidence="3" key="1">
    <citation type="submission" date="2020-10" db="EMBL/GenBank/DDBJ databases">
        <title>High-Quality Genome Resource of Clonostachys rosea strain S41 by Oxford Nanopore Long-Read Sequencing.</title>
        <authorList>
            <person name="Wang H."/>
        </authorList>
    </citation>
    <scope>NUCLEOTIDE SEQUENCE</scope>
    <source>
        <strain evidence="3">S41</strain>
    </source>
</reference>
<evidence type="ECO:0000256" key="1">
    <source>
        <dbReference type="ARBA" id="ARBA00010363"/>
    </source>
</evidence>
<dbReference type="InterPro" id="IPR050383">
    <property type="entry name" value="GlyoxalaseI/FosfomycinResist"/>
</dbReference>
<dbReference type="InterPro" id="IPR037523">
    <property type="entry name" value="VOC_core"/>
</dbReference>
<dbReference type="SUPFAM" id="SSF54593">
    <property type="entry name" value="Glyoxalase/Bleomycin resistance protein/Dihydroxybiphenyl dioxygenase"/>
    <property type="match status" value="1"/>
</dbReference>
<evidence type="ECO:0000313" key="3">
    <source>
        <dbReference type="EMBL" id="KAF9752849.1"/>
    </source>
</evidence>
<dbReference type="InterPro" id="IPR029068">
    <property type="entry name" value="Glyas_Bleomycin-R_OHBP_Dase"/>
</dbReference>
<evidence type="ECO:0000313" key="4">
    <source>
        <dbReference type="Proteomes" id="UP000616885"/>
    </source>
</evidence>
<proteinExistence type="inferred from homology"/>